<dbReference type="SUPFAM" id="SSF55729">
    <property type="entry name" value="Acyl-CoA N-acyltransferases (Nat)"/>
    <property type="match status" value="1"/>
</dbReference>
<name>A0A7Y9RXK0_9ACTN</name>
<accession>A0A7Y9RXK0</accession>
<dbReference type="InterPro" id="IPR016794">
    <property type="entry name" value="UCP21603_acetyltransf"/>
</dbReference>
<dbReference type="InterPro" id="IPR025289">
    <property type="entry name" value="DUF4081"/>
</dbReference>
<gene>
    <name evidence="2" type="ORF">BJ980_001028</name>
</gene>
<dbReference type="Pfam" id="PF00583">
    <property type="entry name" value="Acetyltransf_1"/>
    <property type="match status" value="1"/>
</dbReference>
<dbReference type="AlphaFoldDB" id="A0A7Y9RXK0"/>
<evidence type="ECO:0000259" key="1">
    <source>
        <dbReference type="PROSITE" id="PS51186"/>
    </source>
</evidence>
<reference evidence="2 3" key="1">
    <citation type="submission" date="2020-07" db="EMBL/GenBank/DDBJ databases">
        <title>Sequencing the genomes of 1000 actinobacteria strains.</title>
        <authorList>
            <person name="Klenk H.-P."/>
        </authorList>
    </citation>
    <scope>NUCLEOTIDE SEQUENCE [LARGE SCALE GENOMIC DNA]</scope>
    <source>
        <strain evidence="2 3">DSM 23819</strain>
    </source>
</reference>
<keyword evidence="3" id="KW-1185">Reference proteome</keyword>
<dbReference type="InterPro" id="IPR000182">
    <property type="entry name" value="GNAT_dom"/>
</dbReference>
<dbReference type="RefSeq" id="WP_179501298.1">
    <property type="nucleotide sequence ID" value="NZ_JACCAA010000001.1"/>
</dbReference>
<proteinExistence type="predicted"/>
<sequence>MAIFANPVRVLGSKDLEAFCEFVSREPVVNCFVDYRARTTRLEPRWLGGQVVGIFRDGQLDGAMHIGANLVPIGIRLEDIGLFVEPALRARHTVSTFVGPSPQVEAIWDEVAPQWSPARELRRGQWHMEIAGPPAVPGHPGVRRTEGSDFDSVYPACVAMYTEEVGLSPEYGGGAALYRTRVRQLIARGWQFAIFEGDRTIFKAEVACASPHAAQIQGVYVVPDRRGEGLATSGMAAVVEIVLAEIAPVVSLYVNEHNVSAQKAYLRAGFETTAEFTTIMF</sequence>
<evidence type="ECO:0000313" key="2">
    <source>
        <dbReference type="EMBL" id="NYG58105.1"/>
    </source>
</evidence>
<comment type="caution">
    <text evidence="2">The sequence shown here is derived from an EMBL/GenBank/DDBJ whole genome shotgun (WGS) entry which is preliminary data.</text>
</comment>
<dbReference type="PIRSF" id="PIRSF021603">
    <property type="entry name" value="UCP21603_acetyltransf"/>
    <property type="match status" value="1"/>
</dbReference>
<dbReference type="EMBL" id="JACCAA010000001">
    <property type="protein sequence ID" value="NYG58105.1"/>
    <property type="molecule type" value="Genomic_DNA"/>
</dbReference>
<evidence type="ECO:0000313" key="3">
    <source>
        <dbReference type="Proteomes" id="UP000540656"/>
    </source>
</evidence>
<dbReference type="Proteomes" id="UP000540656">
    <property type="component" value="Unassembled WGS sequence"/>
</dbReference>
<dbReference type="GO" id="GO:0016747">
    <property type="term" value="F:acyltransferase activity, transferring groups other than amino-acyl groups"/>
    <property type="evidence" value="ECO:0007669"/>
    <property type="project" value="InterPro"/>
</dbReference>
<dbReference type="Pfam" id="PF13312">
    <property type="entry name" value="DUF4081"/>
    <property type="match status" value="1"/>
</dbReference>
<dbReference type="PROSITE" id="PS51186">
    <property type="entry name" value="GNAT"/>
    <property type="match status" value="1"/>
</dbReference>
<dbReference type="Gene3D" id="3.40.630.30">
    <property type="match status" value="1"/>
</dbReference>
<feature type="domain" description="N-acetyltransferase" evidence="1">
    <location>
        <begin position="140"/>
        <end position="281"/>
    </location>
</feature>
<organism evidence="2 3">
    <name type="scientific">Nocardioides daedukensis</name>
    <dbReference type="NCBI Taxonomy" id="634462"/>
    <lineage>
        <taxon>Bacteria</taxon>
        <taxon>Bacillati</taxon>
        <taxon>Actinomycetota</taxon>
        <taxon>Actinomycetes</taxon>
        <taxon>Propionibacteriales</taxon>
        <taxon>Nocardioidaceae</taxon>
        <taxon>Nocardioides</taxon>
    </lineage>
</organism>
<protein>
    <recommendedName>
        <fullName evidence="1">N-acetyltransferase domain-containing protein</fullName>
    </recommendedName>
</protein>
<dbReference type="InterPro" id="IPR016181">
    <property type="entry name" value="Acyl_CoA_acyltransferase"/>
</dbReference>